<comment type="subcellular location">
    <subcellularLocation>
        <location evidence="1">Nucleus</location>
    </subcellularLocation>
</comment>
<evidence type="ECO:0000256" key="5">
    <source>
        <dbReference type="ARBA" id="ARBA00023242"/>
    </source>
</evidence>
<evidence type="ECO:0000256" key="6">
    <source>
        <dbReference type="SAM" id="MobiDB-lite"/>
    </source>
</evidence>
<evidence type="ECO:0000256" key="2">
    <source>
        <dbReference type="ARBA" id="ARBA00010239"/>
    </source>
</evidence>
<dbReference type="EMBL" id="JAACJN010000550">
    <property type="protein sequence ID" value="KAF5339521.1"/>
    <property type="molecule type" value="Genomic_DNA"/>
</dbReference>
<comment type="caution">
    <text evidence="7">The sequence shown here is derived from an EMBL/GenBank/DDBJ whole genome shotgun (WGS) entry which is preliminary data.</text>
</comment>
<feature type="region of interest" description="Disordered" evidence="6">
    <location>
        <begin position="257"/>
        <end position="298"/>
    </location>
</feature>
<feature type="region of interest" description="Disordered" evidence="6">
    <location>
        <begin position="86"/>
        <end position="214"/>
    </location>
</feature>
<keyword evidence="5" id="KW-0539">Nucleus</keyword>
<sequence>MSNRSASGMSMPGQLSGMMNNMGMSNMNGMSGVGNTMGGMGNVGGMPNMSMSTGMGLSRPGTSMGPMGMNINSAGGMNHPGMGMNMPRLPSNAPGGTPGANGVPGSSGAGGMRPPSRAMNPPTAGGGSGGNELVNGYPVPPTTPKHPPTHGTSQMGQVHPQPHQQGNMTPQHHQQHPQNTLMQSTTPTYSLRPDPLKRKASGLESPKMGPPTEIPFHGHNNDAPSMVDRLNSAMQNGVIGGKPPSNNMNFGMGLTRPGTRSGFSPSTPASASTPGVSGQQLENIQARPQSPPPNRPEQLVPIRLEFDVDHHKYRDTFVWNLNDPVVTPEIFAQTVVADYQLAPTYHSTIVKNIQEQLGDYKAHSALYDGEGGEYLGDDSDPSSVERGVLDEKDAIWAKARMRKKDLAPDVTNFAGEKSMTVEEFGADECKMIDDMRIIIKRCLLVLDIHFQLDIIVGSMKLDDQFEWDIDNVKVSPEHFAEVYTRDLDLSGEFRTAISHSIREQVQAYQKSLFLVGRPFDGSIRDEDLRSSFLPSLTEGARPMGPFIGHVPSPYLLLCLIQLYSCTVGTTLMDPTNIVTHELETQRARAFTAREMAFNILGPISPPSSLLYHPGRARVSST</sequence>
<evidence type="ECO:0000313" key="7">
    <source>
        <dbReference type="EMBL" id="KAF5339521.1"/>
    </source>
</evidence>
<dbReference type="PANTHER" id="PTHR10019">
    <property type="entry name" value="SNF5"/>
    <property type="match status" value="1"/>
</dbReference>
<comment type="similarity">
    <text evidence="2">Belongs to the SNF5 family.</text>
</comment>
<dbReference type="Proteomes" id="UP000518752">
    <property type="component" value="Unassembled WGS sequence"/>
</dbReference>
<organism evidence="7 8">
    <name type="scientific">Collybiopsis confluens</name>
    <dbReference type="NCBI Taxonomy" id="2823264"/>
    <lineage>
        <taxon>Eukaryota</taxon>
        <taxon>Fungi</taxon>
        <taxon>Dikarya</taxon>
        <taxon>Basidiomycota</taxon>
        <taxon>Agaricomycotina</taxon>
        <taxon>Agaricomycetes</taxon>
        <taxon>Agaricomycetidae</taxon>
        <taxon>Agaricales</taxon>
        <taxon>Marasmiineae</taxon>
        <taxon>Omphalotaceae</taxon>
        <taxon>Collybiopsis</taxon>
    </lineage>
</organism>
<dbReference type="InterPro" id="IPR006939">
    <property type="entry name" value="SNF5"/>
</dbReference>
<dbReference type="AlphaFoldDB" id="A0A8H5FJX4"/>
<dbReference type="GO" id="GO:0006338">
    <property type="term" value="P:chromatin remodeling"/>
    <property type="evidence" value="ECO:0007669"/>
    <property type="project" value="InterPro"/>
</dbReference>
<evidence type="ECO:0000256" key="4">
    <source>
        <dbReference type="ARBA" id="ARBA00023163"/>
    </source>
</evidence>
<evidence type="ECO:0000256" key="1">
    <source>
        <dbReference type="ARBA" id="ARBA00004123"/>
    </source>
</evidence>
<dbReference type="Pfam" id="PF04855">
    <property type="entry name" value="SNF5"/>
    <property type="match status" value="1"/>
</dbReference>
<dbReference type="Gene3D" id="3.40.50.720">
    <property type="entry name" value="NAD(P)-binding Rossmann-like Domain"/>
    <property type="match status" value="1"/>
</dbReference>
<keyword evidence="8" id="KW-1185">Reference proteome</keyword>
<evidence type="ECO:0000313" key="8">
    <source>
        <dbReference type="Proteomes" id="UP000518752"/>
    </source>
</evidence>
<feature type="compositionally biased region" description="Polar residues" evidence="6">
    <location>
        <begin position="179"/>
        <end position="189"/>
    </location>
</feature>
<feature type="compositionally biased region" description="Polar residues" evidence="6">
    <location>
        <begin position="275"/>
        <end position="288"/>
    </location>
</feature>
<keyword evidence="3" id="KW-0805">Transcription regulation</keyword>
<proteinExistence type="inferred from homology"/>
<evidence type="ECO:0000256" key="3">
    <source>
        <dbReference type="ARBA" id="ARBA00023015"/>
    </source>
</evidence>
<name>A0A8H5FJX4_9AGAR</name>
<accession>A0A8H5FJX4</accession>
<feature type="compositionally biased region" description="Low complexity" evidence="6">
    <location>
        <begin position="264"/>
        <end position="274"/>
    </location>
</feature>
<keyword evidence="4" id="KW-0804">Transcription</keyword>
<dbReference type="GO" id="GO:0000228">
    <property type="term" value="C:nuclear chromosome"/>
    <property type="evidence" value="ECO:0007669"/>
    <property type="project" value="InterPro"/>
</dbReference>
<gene>
    <name evidence="7" type="ORF">D9757_015186</name>
</gene>
<dbReference type="OrthoDB" id="515064at2759"/>
<reference evidence="7 8" key="1">
    <citation type="journal article" date="2020" name="ISME J.">
        <title>Uncovering the hidden diversity of litter-decomposition mechanisms in mushroom-forming fungi.</title>
        <authorList>
            <person name="Floudas D."/>
            <person name="Bentzer J."/>
            <person name="Ahren D."/>
            <person name="Johansson T."/>
            <person name="Persson P."/>
            <person name="Tunlid A."/>
        </authorList>
    </citation>
    <scope>NUCLEOTIDE SEQUENCE [LARGE SCALE GENOMIC DNA]</scope>
    <source>
        <strain evidence="7 8">CBS 406.79</strain>
    </source>
</reference>
<protein>
    <submittedName>
        <fullName evidence="7">Uncharacterized protein</fullName>
    </submittedName>
</protein>